<protein>
    <submittedName>
        <fullName evidence="1">Uncharacterized protein</fullName>
    </submittedName>
</protein>
<sequence length="75" mass="8262">MDIVIPSNLPVDNGTIARIITGNVTNCARKSYFHFKGWYFWSIGENTTSFGQLDTKHLTTDSADTKKNIATIPAG</sequence>
<organism evidence="1 2">
    <name type="scientific">Marinobacter aromaticivorans</name>
    <dbReference type="NCBI Taxonomy" id="1494078"/>
    <lineage>
        <taxon>Bacteria</taxon>
        <taxon>Pseudomonadati</taxon>
        <taxon>Pseudomonadota</taxon>
        <taxon>Gammaproteobacteria</taxon>
        <taxon>Pseudomonadales</taxon>
        <taxon>Marinobacteraceae</taxon>
        <taxon>Marinobacter</taxon>
    </lineage>
</organism>
<name>A0ABW2IZH0_9GAMM</name>
<comment type="caution">
    <text evidence="1">The sequence shown here is derived from an EMBL/GenBank/DDBJ whole genome shotgun (WGS) entry which is preliminary data.</text>
</comment>
<proteinExistence type="predicted"/>
<evidence type="ECO:0000313" key="1">
    <source>
        <dbReference type="EMBL" id="MFC7296274.1"/>
    </source>
</evidence>
<keyword evidence="2" id="KW-1185">Reference proteome</keyword>
<gene>
    <name evidence="1" type="ORF">ACFQQA_16265</name>
</gene>
<evidence type="ECO:0000313" key="2">
    <source>
        <dbReference type="Proteomes" id="UP001596506"/>
    </source>
</evidence>
<reference evidence="2" key="1">
    <citation type="journal article" date="2019" name="Int. J. Syst. Evol. Microbiol.">
        <title>The Global Catalogue of Microorganisms (GCM) 10K type strain sequencing project: providing services to taxonomists for standard genome sequencing and annotation.</title>
        <authorList>
            <consortium name="The Broad Institute Genomics Platform"/>
            <consortium name="The Broad Institute Genome Sequencing Center for Infectious Disease"/>
            <person name="Wu L."/>
            <person name="Ma J."/>
        </authorList>
    </citation>
    <scope>NUCLEOTIDE SEQUENCE [LARGE SCALE GENOMIC DNA]</scope>
    <source>
        <strain evidence="2">CCUG 60559</strain>
    </source>
</reference>
<accession>A0ABW2IZH0</accession>
<dbReference type="EMBL" id="JBHTBD010000009">
    <property type="protein sequence ID" value="MFC7296274.1"/>
    <property type="molecule type" value="Genomic_DNA"/>
</dbReference>
<dbReference type="Proteomes" id="UP001596506">
    <property type="component" value="Unassembled WGS sequence"/>
</dbReference>